<evidence type="ECO:0000256" key="1">
    <source>
        <dbReference type="ARBA" id="ARBA00005575"/>
    </source>
</evidence>
<dbReference type="InterPro" id="IPR008984">
    <property type="entry name" value="SMAD_FHA_dom_sf"/>
</dbReference>
<accession>A0A7D8YL66</accession>
<dbReference type="OrthoDB" id="504170at2759"/>
<dbReference type="PROSITE" id="PS50006">
    <property type="entry name" value="FHA_DOMAIN"/>
    <property type="match status" value="1"/>
</dbReference>
<keyword evidence="3" id="KW-0808">Transferase</keyword>
<feature type="region of interest" description="Disordered" evidence="11">
    <location>
        <begin position="1220"/>
        <end position="1250"/>
    </location>
</feature>
<evidence type="ECO:0000256" key="2">
    <source>
        <dbReference type="ARBA" id="ARBA00022527"/>
    </source>
</evidence>
<feature type="cross-link" description="Glycyl lysine isopeptide (Lys-Gly) (interchain with G-Cter in SUMO2)" evidence="9">
    <location>
        <position position="423"/>
    </location>
</feature>
<feature type="compositionally biased region" description="Low complexity" evidence="11">
    <location>
        <begin position="821"/>
        <end position="830"/>
    </location>
</feature>
<keyword evidence="2" id="KW-0723">Serine/threonine-protein kinase</keyword>
<keyword evidence="4 8" id="KW-0547">Nucleotide-binding</keyword>
<name>A0A7D8YL66_9HELO</name>
<dbReference type="PANTHER" id="PTHR24350">
    <property type="entry name" value="SERINE/THREONINE-PROTEIN KINASE IAL-RELATED"/>
    <property type="match status" value="1"/>
</dbReference>
<feature type="compositionally biased region" description="Polar residues" evidence="11">
    <location>
        <begin position="936"/>
        <end position="947"/>
    </location>
</feature>
<evidence type="ECO:0000259" key="13">
    <source>
        <dbReference type="PROSITE" id="PS50011"/>
    </source>
</evidence>
<dbReference type="PROSITE" id="PS50011">
    <property type="entry name" value="PROTEIN_KINASE_DOM"/>
    <property type="match status" value="1"/>
</dbReference>
<feature type="compositionally biased region" description="Basic and acidic residues" evidence="11">
    <location>
        <begin position="955"/>
        <end position="969"/>
    </location>
</feature>
<feature type="domain" description="FHA" evidence="12">
    <location>
        <begin position="129"/>
        <end position="183"/>
    </location>
</feature>
<keyword evidence="15" id="KW-1185">Reference proteome</keyword>
<dbReference type="Gene3D" id="2.60.200.20">
    <property type="match status" value="1"/>
</dbReference>
<dbReference type="SUPFAM" id="SSF56112">
    <property type="entry name" value="Protein kinase-like (PK-like)"/>
    <property type="match status" value="1"/>
</dbReference>
<comment type="caution">
    <text evidence="14">The sequence shown here is derived from an EMBL/GenBank/DDBJ whole genome shotgun (WGS) entry which is preliminary data.</text>
</comment>
<comment type="similarity">
    <text evidence="1">Belongs to the protein kinase superfamily. CAMK Ser/Thr protein kinase family. CHEK2 subfamily.</text>
</comment>
<proteinExistence type="inferred from homology"/>
<reference evidence="14 15" key="1">
    <citation type="submission" date="2018-05" db="EMBL/GenBank/DDBJ databases">
        <title>Whole genome sequencing for identification of molecular markers to develop diagnostic detection tools for the regulated plant pathogen Lachnellula willkommii.</title>
        <authorList>
            <person name="Giroux E."/>
            <person name="Bilodeau G."/>
        </authorList>
    </citation>
    <scope>NUCLEOTIDE SEQUENCE [LARGE SCALE GENOMIC DNA]</scope>
    <source>
        <strain evidence="14 15">CBS 625.97</strain>
    </source>
</reference>
<evidence type="ECO:0000256" key="5">
    <source>
        <dbReference type="ARBA" id="ARBA00022777"/>
    </source>
</evidence>
<evidence type="ECO:0000256" key="7">
    <source>
        <dbReference type="PIRSR" id="PIRSR630616-1"/>
    </source>
</evidence>
<gene>
    <name evidence="14" type="primary">RAD53</name>
    <name evidence="14" type="ORF">LCER1_G006138</name>
</gene>
<feature type="region of interest" description="Disordered" evidence="11">
    <location>
        <begin position="245"/>
        <end position="272"/>
    </location>
</feature>
<feature type="region of interest" description="Disordered" evidence="11">
    <location>
        <begin position="712"/>
        <end position="785"/>
    </location>
</feature>
<dbReference type="InterPro" id="IPR011009">
    <property type="entry name" value="Kinase-like_dom_sf"/>
</dbReference>
<evidence type="ECO:0000313" key="15">
    <source>
        <dbReference type="Proteomes" id="UP000481288"/>
    </source>
</evidence>
<keyword evidence="6 8" id="KW-0067">ATP-binding</keyword>
<protein>
    <submittedName>
        <fullName evidence="14">Serine/threonine-protein kinase RAD53</fullName>
    </submittedName>
</protein>
<evidence type="ECO:0000256" key="10">
    <source>
        <dbReference type="PROSITE-ProRule" id="PRU10141"/>
    </source>
</evidence>
<dbReference type="GO" id="GO:0004674">
    <property type="term" value="F:protein serine/threonine kinase activity"/>
    <property type="evidence" value="ECO:0007669"/>
    <property type="project" value="UniProtKB-KW"/>
</dbReference>
<feature type="compositionally biased region" description="Polar residues" evidence="11">
    <location>
        <begin position="729"/>
        <end position="759"/>
    </location>
</feature>
<dbReference type="Proteomes" id="UP000481288">
    <property type="component" value="Unassembled WGS sequence"/>
</dbReference>
<feature type="region of interest" description="Disordered" evidence="11">
    <location>
        <begin position="934"/>
        <end position="1007"/>
    </location>
</feature>
<dbReference type="InterPro" id="IPR030616">
    <property type="entry name" value="Aur-like"/>
</dbReference>
<feature type="region of interest" description="Disordered" evidence="11">
    <location>
        <begin position="820"/>
        <end position="878"/>
    </location>
</feature>
<dbReference type="AlphaFoldDB" id="A0A7D8YL66"/>
<dbReference type="Pfam" id="PF00069">
    <property type="entry name" value="Pkinase"/>
    <property type="match status" value="1"/>
</dbReference>
<feature type="binding site" evidence="8 10">
    <location>
        <position position="326"/>
    </location>
    <ligand>
        <name>ATP</name>
        <dbReference type="ChEBI" id="CHEBI:30616"/>
    </ligand>
</feature>
<organism evidence="14 15">
    <name type="scientific">Lachnellula cervina</name>
    <dbReference type="NCBI Taxonomy" id="1316786"/>
    <lineage>
        <taxon>Eukaryota</taxon>
        <taxon>Fungi</taxon>
        <taxon>Dikarya</taxon>
        <taxon>Ascomycota</taxon>
        <taxon>Pezizomycotina</taxon>
        <taxon>Leotiomycetes</taxon>
        <taxon>Helotiales</taxon>
        <taxon>Lachnaceae</taxon>
        <taxon>Lachnellula</taxon>
    </lineage>
</organism>
<dbReference type="Gene3D" id="1.10.510.10">
    <property type="entry name" value="Transferase(Phosphotransferase) domain 1"/>
    <property type="match status" value="1"/>
</dbReference>
<feature type="domain" description="Protein kinase" evidence="13">
    <location>
        <begin position="297"/>
        <end position="582"/>
    </location>
</feature>
<dbReference type="InterPro" id="IPR000719">
    <property type="entry name" value="Prot_kinase_dom"/>
</dbReference>
<feature type="binding site" evidence="8">
    <location>
        <position position="441"/>
    </location>
    <ligand>
        <name>ATP</name>
        <dbReference type="ChEBI" id="CHEBI:30616"/>
    </ligand>
</feature>
<keyword evidence="5 14" id="KW-0418">Kinase</keyword>
<evidence type="ECO:0000256" key="3">
    <source>
        <dbReference type="ARBA" id="ARBA00022679"/>
    </source>
</evidence>
<evidence type="ECO:0000259" key="12">
    <source>
        <dbReference type="PROSITE" id="PS50006"/>
    </source>
</evidence>
<dbReference type="PROSITE" id="PS00108">
    <property type="entry name" value="PROTEIN_KINASE_ST"/>
    <property type="match status" value="1"/>
</dbReference>
<feature type="compositionally biased region" description="Basic and acidic residues" evidence="11">
    <location>
        <begin position="717"/>
        <end position="727"/>
    </location>
</feature>
<evidence type="ECO:0000256" key="4">
    <source>
        <dbReference type="ARBA" id="ARBA00022741"/>
    </source>
</evidence>
<dbReference type="InterPro" id="IPR008271">
    <property type="entry name" value="Ser/Thr_kinase_AS"/>
</dbReference>
<evidence type="ECO:0000256" key="8">
    <source>
        <dbReference type="PIRSR" id="PIRSR630616-2"/>
    </source>
</evidence>
<feature type="active site" description="Proton acceptor" evidence="7">
    <location>
        <position position="421"/>
    </location>
</feature>
<dbReference type="EMBL" id="QGMG01000826">
    <property type="protein sequence ID" value="TVY51411.1"/>
    <property type="molecule type" value="Genomic_DNA"/>
</dbReference>
<dbReference type="GO" id="GO:0005524">
    <property type="term" value="F:ATP binding"/>
    <property type="evidence" value="ECO:0007669"/>
    <property type="project" value="UniProtKB-UniRule"/>
</dbReference>
<dbReference type="SUPFAM" id="SSF49879">
    <property type="entry name" value="SMAD/FHA domain"/>
    <property type="match status" value="1"/>
</dbReference>
<dbReference type="PROSITE" id="PS00107">
    <property type="entry name" value="PROTEIN_KINASE_ATP"/>
    <property type="match status" value="1"/>
</dbReference>
<evidence type="ECO:0000256" key="6">
    <source>
        <dbReference type="ARBA" id="ARBA00022840"/>
    </source>
</evidence>
<dbReference type="InterPro" id="IPR017441">
    <property type="entry name" value="Protein_kinase_ATP_BS"/>
</dbReference>
<evidence type="ECO:0000256" key="9">
    <source>
        <dbReference type="PIRSR" id="PIRSR630616-3"/>
    </source>
</evidence>
<evidence type="ECO:0000256" key="11">
    <source>
        <dbReference type="SAM" id="MobiDB-lite"/>
    </source>
</evidence>
<dbReference type="Pfam" id="PF00498">
    <property type="entry name" value="FHA"/>
    <property type="match status" value="1"/>
</dbReference>
<sequence length="1250" mass="139933">MNHPAISFSNTYKVPRRKMADTDPNYVATQQYNDERRYGQGNSGLSDEDAADIICVLYPMTINANRAADQIYKATPHNTLETRSDIHIKEKDAAAEPAVNTFDIAAEGLVPCGIALRLSANLKDPLMGFQFGRNADKCDFPVGNNDPGRRVSNTHFRIYINEHCVIMIEDQSTNGTMIDRMLLKAKEKENNMAFKHTLESGQKIVITGGTAKDDLAFMTWIPNRSDEAELAYQQNVTKFFMSKGALQDQPRTKAPSRPGRNGNPVNLFPTPAANTPDYSPMSTFGKQIREWKGGKKYNRLAPLGKGAFAIVYKVTAKLDGTPFAAKELEKRRFMKNGVLDQKMDMEMRIMSKIQHEHIVKYIEHIDWEDYLYIIMEYVPGGDLGTLINQNGPLPELDVKDMARQLLGALDYLHGEGVTHRDVKPDNILIARRRPLHTKLTDFGLSKVVENEQTGLRTFCGTLLYCAPEVYTEYREYDKNGRRNVLRGKDKHTQPASRYDHAIDIWSLAGVLFFALCGSPPYPASNGSTYMIILNRIMTEPLDIRPLQLANVSENGTRFVRQMLHVRPEFRATVEELQQSSWLLGDDDMELSQETELEQGTSQLSLQEADLEQGASQLSLIDDCQIEDSAEFGQSVSDVTEIQQREIPSSFSDGISNVASSYDYDYNFANGNGNGRPIIGGNGNGRLFGEVNVSDVGSSGAIPLDPQLNLPLPSASFNHDHHDMHPKSDLNFNDSEQQGDANYTEDQFDPSQSDHFSQQAELIPSTEPPTAMAPPTHIPTTTNFKAGDLRRQLQGQGLPERAVRSSSLMGTESMVGQLNMHSPASAASPGATSPPPDAGREMTMTTSLRRPREEGLEDDENWQPADLPPKRRRKSEREIDMPVPPSIFWDPADKSTHHNDYPTMFTSDYNYYKDLAKSKGEEFGQGHKSFDDAMQSFLGSRSGSNSFVEVSPAPSEGRRMLMKRDDRTLDDAIAQTTPNRAGEEESDYIPSTARVSHAGSPRPDVPSVTMTDASRIPALESAFQIPKRVLAKLVMTPDSCISNMNLSITENVISWGRAPESIVRYPNTKEDRVPKLAFKIILFEAGPDVNSEPKPAQATSKEENKAFYISTKATRGIWINDVKLIGYNLKDLGGYSRYWGELRDGDLITVWQDEQQLDLFTRFRFECYIGRSKIPRKEDEKFQLNKNLSFLAKIEDACIKQHKLILKEQAKANAGQVALMEGLNKENETENSTQSGKGKEREKDVQQTLTF</sequence>
<dbReference type="FunFam" id="3.30.200.20:FF:000470">
    <property type="entry name" value="Serine/threonine-protein kinase RAD53"/>
    <property type="match status" value="1"/>
</dbReference>
<dbReference type="SMART" id="SM00220">
    <property type="entry name" value="S_TKc"/>
    <property type="match status" value="1"/>
</dbReference>
<evidence type="ECO:0000313" key="14">
    <source>
        <dbReference type="EMBL" id="TVY51411.1"/>
    </source>
</evidence>
<dbReference type="SMART" id="SM00240">
    <property type="entry name" value="FHA"/>
    <property type="match status" value="1"/>
</dbReference>
<dbReference type="InterPro" id="IPR000253">
    <property type="entry name" value="FHA_dom"/>
</dbReference>